<evidence type="ECO:0000313" key="1">
    <source>
        <dbReference type="EMBL" id="GAA5817458.1"/>
    </source>
</evidence>
<organism evidence="1 2">
    <name type="scientific">Mucor flavus</name>
    <dbReference type="NCBI Taxonomy" id="439312"/>
    <lineage>
        <taxon>Eukaryota</taxon>
        <taxon>Fungi</taxon>
        <taxon>Fungi incertae sedis</taxon>
        <taxon>Mucoromycota</taxon>
        <taxon>Mucoromycotina</taxon>
        <taxon>Mucoromycetes</taxon>
        <taxon>Mucorales</taxon>
        <taxon>Mucorineae</taxon>
        <taxon>Mucoraceae</taxon>
        <taxon>Mucor</taxon>
    </lineage>
</organism>
<name>A0ABP9ZED4_9FUNG</name>
<proteinExistence type="predicted"/>
<evidence type="ECO:0000313" key="2">
    <source>
        <dbReference type="Proteomes" id="UP001473302"/>
    </source>
</evidence>
<dbReference type="EMBL" id="BAABUK010000042">
    <property type="protein sequence ID" value="GAA5817458.1"/>
    <property type="molecule type" value="Genomic_DNA"/>
</dbReference>
<protein>
    <submittedName>
        <fullName evidence="1">Uncharacterized protein</fullName>
    </submittedName>
</protein>
<sequence>MNLYPNIIAIIEAIVYSDRIHLGIDSQRIETLSFIAQRSRTSPLFAIVATEFSVVNIVYTIPKPVAFESIVVSDDEAEEGVANKNIDISASEHQGGIIIDKGPDYCEVGITGAEHTEKGTRTPISQTCKHLQYLRLSHPSRS</sequence>
<reference evidence="1 2" key="1">
    <citation type="submission" date="2024-04" db="EMBL/GenBank/DDBJ databases">
        <title>genome sequences of Mucor flavus KT1a and Helicostylum pulchrum KT1b strains isolated from the surface of a dry-aged beef.</title>
        <authorList>
            <person name="Toyotome T."/>
            <person name="Hosono M."/>
            <person name="Torimaru M."/>
            <person name="Fukuda K."/>
            <person name="Mikami N."/>
        </authorList>
    </citation>
    <scope>NUCLEOTIDE SEQUENCE [LARGE SCALE GENOMIC DNA]</scope>
    <source>
        <strain evidence="1 2">KT1a</strain>
    </source>
</reference>
<gene>
    <name evidence="1" type="ORF">MFLAVUS_011006</name>
</gene>
<keyword evidence="2" id="KW-1185">Reference proteome</keyword>
<dbReference type="Proteomes" id="UP001473302">
    <property type="component" value="Unassembled WGS sequence"/>
</dbReference>
<comment type="caution">
    <text evidence="1">The sequence shown here is derived from an EMBL/GenBank/DDBJ whole genome shotgun (WGS) entry which is preliminary data.</text>
</comment>
<accession>A0ABP9ZED4</accession>